<evidence type="ECO:0000256" key="3">
    <source>
        <dbReference type="ARBA" id="ARBA00023125"/>
    </source>
</evidence>
<dbReference type="InterPro" id="IPR000847">
    <property type="entry name" value="LysR_HTH_N"/>
</dbReference>
<dbReference type="Gene3D" id="3.40.190.10">
    <property type="entry name" value="Periplasmic binding protein-like II"/>
    <property type="match status" value="2"/>
</dbReference>
<dbReference type="Pfam" id="PF03466">
    <property type="entry name" value="LysR_substrate"/>
    <property type="match status" value="1"/>
</dbReference>
<dbReference type="PROSITE" id="PS50931">
    <property type="entry name" value="HTH_LYSR"/>
    <property type="match status" value="1"/>
</dbReference>
<name>A0A9X2BM10_9VIBR</name>
<dbReference type="InterPro" id="IPR050389">
    <property type="entry name" value="LysR-type_TF"/>
</dbReference>
<evidence type="ECO:0000256" key="2">
    <source>
        <dbReference type="ARBA" id="ARBA00023015"/>
    </source>
</evidence>
<gene>
    <name evidence="6" type="ORF">KP803_14270</name>
</gene>
<evidence type="ECO:0000313" key="7">
    <source>
        <dbReference type="Proteomes" id="UP001139559"/>
    </source>
</evidence>
<dbReference type="GO" id="GO:0003677">
    <property type="term" value="F:DNA binding"/>
    <property type="evidence" value="ECO:0007669"/>
    <property type="project" value="UniProtKB-KW"/>
</dbReference>
<evidence type="ECO:0000313" key="6">
    <source>
        <dbReference type="EMBL" id="MCK6264443.1"/>
    </source>
</evidence>
<dbReference type="AlphaFoldDB" id="A0A9X2BM10"/>
<dbReference type="SUPFAM" id="SSF53850">
    <property type="entry name" value="Periplasmic binding protein-like II"/>
    <property type="match status" value="1"/>
</dbReference>
<dbReference type="InterPro" id="IPR036388">
    <property type="entry name" value="WH-like_DNA-bd_sf"/>
</dbReference>
<evidence type="ECO:0000259" key="5">
    <source>
        <dbReference type="PROSITE" id="PS50931"/>
    </source>
</evidence>
<organism evidence="6 7">
    <name type="scientific">Vibrio amylolyticus</name>
    <dbReference type="NCBI Taxonomy" id="2847292"/>
    <lineage>
        <taxon>Bacteria</taxon>
        <taxon>Pseudomonadati</taxon>
        <taxon>Pseudomonadota</taxon>
        <taxon>Gammaproteobacteria</taxon>
        <taxon>Vibrionales</taxon>
        <taxon>Vibrionaceae</taxon>
        <taxon>Vibrio</taxon>
    </lineage>
</organism>
<sequence length="304" mass="34410">MRPFHQLDLNLLRVFKVLSEELHTGRAAERLHLAQPSVSRSLARLRDHFDDPLFIKTRDGLTPTSMAARLALIIPESLNQLSHGIDSLEEFDISKKSGRLRIAMNSFLALTLPAKLHLKLQTIAPDIQLEVESWGSSTVSKLIKGELHFAVNYYPLDVPKEILSHPLTVDRFQLLVRNDHPLVGKTTSVGDLAKYPWVTAIVKGWNEQTTLVSRLLADRDVPIQMNYRSEVFSSVVQVTAESDAILPCSALLSENLFPQLSSIEAPESIEPPSEEVRIYAHQRLRHDPYHEYLFTLIKTIIDEL</sequence>
<keyword evidence="7" id="KW-1185">Reference proteome</keyword>
<accession>A0A9X2BM10</accession>
<dbReference type="PANTHER" id="PTHR30118:SF15">
    <property type="entry name" value="TRANSCRIPTIONAL REGULATORY PROTEIN"/>
    <property type="match status" value="1"/>
</dbReference>
<dbReference type="Gene3D" id="1.10.10.10">
    <property type="entry name" value="Winged helix-like DNA-binding domain superfamily/Winged helix DNA-binding domain"/>
    <property type="match status" value="1"/>
</dbReference>
<dbReference type="InterPro" id="IPR005119">
    <property type="entry name" value="LysR_subst-bd"/>
</dbReference>
<dbReference type="EMBL" id="JAJHVV010000008">
    <property type="protein sequence ID" value="MCK6264443.1"/>
    <property type="molecule type" value="Genomic_DNA"/>
</dbReference>
<dbReference type="Proteomes" id="UP001139559">
    <property type="component" value="Unassembled WGS sequence"/>
</dbReference>
<dbReference type="RefSeq" id="WP_248009516.1">
    <property type="nucleotide sequence ID" value="NZ_JAJHVV010000008.1"/>
</dbReference>
<protein>
    <submittedName>
        <fullName evidence="6">LysR family transcriptional regulator</fullName>
    </submittedName>
</protein>
<dbReference type="Pfam" id="PF00126">
    <property type="entry name" value="HTH_1"/>
    <property type="match status" value="1"/>
</dbReference>
<dbReference type="SUPFAM" id="SSF46785">
    <property type="entry name" value="Winged helix' DNA-binding domain"/>
    <property type="match status" value="1"/>
</dbReference>
<keyword evidence="2" id="KW-0805">Transcription regulation</keyword>
<evidence type="ECO:0000256" key="4">
    <source>
        <dbReference type="ARBA" id="ARBA00023163"/>
    </source>
</evidence>
<feature type="domain" description="HTH lysR-type" evidence="5">
    <location>
        <begin position="7"/>
        <end position="64"/>
    </location>
</feature>
<proteinExistence type="inferred from homology"/>
<reference evidence="6" key="1">
    <citation type="submission" date="2021-11" db="EMBL/GenBank/DDBJ databases">
        <title>Vibrio ZSDE26 sp. nov. and Vibrio ZSDZ34 sp. nov., isolated from coastal seawater in Qingdao.</title>
        <authorList>
            <person name="Zhang P."/>
        </authorList>
    </citation>
    <scope>NUCLEOTIDE SEQUENCE</scope>
    <source>
        <strain evidence="6">ZSDE26</strain>
    </source>
</reference>
<evidence type="ECO:0000256" key="1">
    <source>
        <dbReference type="ARBA" id="ARBA00009437"/>
    </source>
</evidence>
<dbReference type="GO" id="GO:0003700">
    <property type="term" value="F:DNA-binding transcription factor activity"/>
    <property type="evidence" value="ECO:0007669"/>
    <property type="project" value="InterPro"/>
</dbReference>
<dbReference type="PANTHER" id="PTHR30118">
    <property type="entry name" value="HTH-TYPE TRANSCRIPTIONAL REGULATOR LEUO-RELATED"/>
    <property type="match status" value="1"/>
</dbReference>
<comment type="similarity">
    <text evidence="1">Belongs to the LysR transcriptional regulatory family.</text>
</comment>
<keyword evidence="4" id="KW-0804">Transcription</keyword>
<keyword evidence="3" id="KW-0238">DNA-binding</keyword>
<dbReference type="InterPro" id="IPR036390">
    <property type="entry name" value="WH_DNA-bd_sf"/>
</dbReference>
<dbReference type="PRINTS" id="PR00039">
    <property type="entry name" value="HTHLYSR"/>
</dbReference>
<comment type="caution">
    <text evidence="6">The sequence shown here is derived from an EMBL/GenBank/DDBJ whole genome shotgun (WGS) entry which is preliminary data.</text>
</comment>